<gene>
    <name evidence="2" type="primary">cas8c</name>
    <name evidence="2" type="ORF">F1188_02705</name>
</gene>
<evidence type="ECO:0000313" key="2">
    <source>
        <dbReference type="EMBL" id="KAA5606846.1"/>
    </source>
</evidence>
<evidence type="ECO:0000313" key="3">
    <source>
        <dbReference type="Proteomes" id="UP000324065"/>
    </source>
</evidence>
<dbReference type="NCBIfam" id="TIGR01863">
    <property type="entry name" value="cas_Csd1"/>
    <property type="match status" value="1"/>
</dbReference>
<protein>
    <submittedName>
        <fullName evidence="2">Type I-C CRISPR-associated protein Cas8c/Csd1</fullName>
    </submittedName>
</protein>
<name>A0A5M6IEY4_9PROT</name>
<dbReference type="RefSeq" id="WP_150060857.1">
    <property type="nucleotide sequence ID" value="NZ_JACHII010000003.1"/>
</dbReference>
<dbReference type="Pfam" id="PF09709">
    <property type="entry name" value="Cas_Csd1"/>
    <property type="match status" value="1"/>
</dbReference>
<dbReference type="OrthoDB" id="9778918at2"/>
<keyword evidence="3" id="KW-1185">Reference proteome</keyword>
<dbReference type="AlphaFoldDB" id="A0A5M6IEY4"/>
<organism evidence="2 3">
    <name type="scientific">Roseospira marina</name>
    <dbReference type="NCBI Taxonomy" id="140057"/>
    <lineage>
        <taxon>Bacteria</taxon>
        <taxon>Pseudomonadati</taxon>
        <taxon>Pseudomonadota</taxon>
        <taxon>Alphaproteobacteria</taxon>
        <taxon>Rhodospirillales</taxon>
        <taxon>Rhodospirillaceae</taxon>
        <taxon>Roseospira</taxon>
    </lineage>
</organism>
<dbReference type="InterPro" id="IPR010144">
    <property type="entry name" value="CRISPR-assoc_prot_Csd1-typ"/>
</dbReference>
<evidence type="ECO:0000256" key="1">
    <source>
        <dbReference type="SAM" id="MobiDB-lite"/>
    </source>
</evidence>
<dbReference type="CDD" id="cd09757">
    <property type="entry name" value="Cas8c_I-C"/>
    <property type="match status" value="1"/>
</dbReference>
<feature type="region of interest" description="Disordered" evidence="1">
    <location>
        <begin position="583"/>
        <end position="609"/>
    </location>
</feature>
<comment type="caution">
    <text evidence="2">The sequence shown here is derived from an EMBL/GenBank/DDBJ whole genome shotgun (WGS) entry which is preliminary data.</text>
</comment>
<feature type="compositionally biased region" description="Low complexity" evidence="1">
    <location>
        <begin position="587"/>
        <end position="600"/>
    </location>
</feature>
<dbReference type="Proteomes" id="UP000324065">
    <property type="component" value="Unassembled WGS sequence"/>
</dbReference>
<reference evidence="2 3" key="1">
    <citation type="submission" date="2019-09" db="EMBL/GenBank/DDBJ databases">
        <title>Genome sequence of Roseospira marina, one of the more divergent members of the non-sulfur purple photosynthetic bacterial family, the Rhodospirillaceae.</title>
        <authorList>
            <person name="Meyer T."/>
            <person name="Kyndt J."/>
        </authorList>
    </citation>
    <scope>NUCLEOTIDE SEQUENCE [LARGE SCALE GENOMIC DNA]</scope>
    <source>
        <strain evidence="2 3">DSM 15113</strain>
    </source>
</reference>
<accession>A0A5M6IEY4</accession>
<proteinExistence type="predicted"/>
<dbReference type="EMBL" id="VWPJ01000002">
    <property type="protein sequence ID" value="KAA5606846.1"/>
    <property type="molecule type" value="Genomic_DNA"/>
</dbReference>
<sequence>MTMLFALGQLYERLAQTQTVPRFGYSLEKIGFCIVLDTAGGAREVLDLHTREAKKKPRPRMLAVPTSETRTSGIAPNTLWDKTSYVLGITAGKDTRTQREHEAFKTRHQTLLADTDDPGLRALRAFLDQWTPDQFGLPLFPEEMRDANVVFRFDDDRCFLHDRPAAQALWETEHGADDALNGACLVSGRHTSLTRLHTPIKGVWGAQTSGAPLVSFNFDALESYGHKKGANAPVGVATAFAYTTALNHLLATDSRNRLQIGDASTVFWAEASDDDPDAAEETAQVAEDCMAVLFGDADPDADTKIAEGRLRTVLEGIAQGRPLADVDPRVDAARFYILGLSPNAARLSVRFWLENTFGAFARHIGAHTRDLRLEPPPRHPHPSPWRLLLETAVQHKRENIPKQLAGELTRAILTGQRYPATLLSTLLMRLRSDGRVNDLRVALLKAIVARTHRLDPHPVTEEPPVSLDPDNTDPGYLLGRLFALYESVQRAALPGVKATVKDKFYGAASSTPQSVFPLIDRGSAPHLAKLRKEKPGLAITLERDIAAVMARMAPGADPFPRALPPAQQALFALGYYHQSYRPRKNADGASSAEAEGENASTTRTAATDA</sequence>